<dbReference type="Proteomes" id="UP001597227">
    <property type="component" value="Unassembled WGS sequence"/>
</dbReference>
<reference evidence="2" key="1">
    <citation type="journal article" date="2019" name="Int. J. Syst. Evol. Microbiol.">
        <title>The Global Catalogue of Microorganisms (GCM) 10K type strain sequencing project: providing services to taxonomists for standard genome sequencing and annotation.</title>
        <authorList>
            <consortium name="The Broad Institute Genomics Platform"/>
            <consortium name="The Broad Institute Genome Sequencing Center for Infectious Disease"/>
            <person name="Wu L."/>
            <person name="Ma J."/>
        </authorList>
    </citation>
    <scope>NUCLEOTIDE SEQUENCE [LARGE SCALE GENOMIC DNA]</scope>
    <source>
        <strain evidence="2">CCUG 15531</strain>
    </source>
</reference>
<dbReference type="RefSeq" id="WP_388038335.1">
    <property type="nucleotide sequence ID" value="NZ_JBHUEK010000018.1"/>
</dbReference>
<keyword evidence="2" id="KW-1185">Reference proteome</keyword>
<comment type="caution">
    <text evidence="1">The sequence shown here is derived from an EMBL/GenBank/DDBJ whole genome shotgun (WGS) entry which is preliminary data.</text>
</comment>
<name>A0ABW4MNY0_9BACI</name>
<organism evidence="1 2">
    <name type="scientific">Fredinandcohnia salidurans</name>
    <dbReference type="NCBI Taxonomy" id="2595041"/>
    <lineage>
        <taxon>Bacteria</taxon>
        <taxon>Bacillati</taxon>
        <taxon>Bacillota</taxon>
        <taxon>Bacilli</taxon>
        <taxon>Bacillales</taxon>
        <taxon>Bacillaceae</taxon>
        <taxon>Fredinandcohnia</taxon>
    </lineage>
</organism>
<dbReference type="EMBL" id="JBHUEK010000018">
    <property type="protein sequence ID" value="MFD1779314.1"/>
    <property type="molecule type" value="Genomic_DNA"/>
</dbReference>
<dbReference type="Gene3D" id="1.20.1260.10">
    <property type="match status" value="2"/>
</dbReference>
<dbReference type="Pfam" id="PF11553">
    <property type="entry name" value="DUF3231"/>
    <property type="match status" value="2"/>
</dbReference>
<evidence type="ECO:0000313" key="1">
    <source>
        <dbReference type="EMBL" id="MFD1779314.1"/>
    </source>
</evidence>
<dbReference type="InterPro" id="IPR012347">
    <property type="entry name" value="Ferritin-like"/>
</dbReference>
<evidence type="ECO:0000313" key="2">
    <source>
        <dbReference type="Proteomes" id="UP001597227"/>
    </source>
</evidence>
<protein>
    <submittedName>
        <fullName evidence="1">DUF3231 family protein</fullName>
    </submittedName>
</protein>
<accession>A0ABW4MNY0</accession>
<gene>
    <name evidence="1" type="ORF">ACFSFW_11600</name>
</gene>
<dbReference type="InterPro" id="IPR021617">
    <property type="entry name" value="DUF3231"/>
</dbReference>
<sequence>MSDPLMNDTKSIPLTATELGYLWTGYSINEMSKWFLTIFREHSKDADMKDIFSLALQDTSELLNARREFLSREGYPIPVGFSKTDINENSPPLFSNRFMVYYLHKATRLGLEFHSRSLALSTRVDIRKYQEDCLQSAIQLNERLVNLLLTKGIYWRTPSLPAPTSPEDIQKNSYLNGWIGDTRPLNSMEIANLYSIMELLVMMETLFTGFAQTSESEDVVKLLQKGVTVVKKQLNALVEVIKKDELPVPPSYVSEITDTKKKLFSDRIMICHMAGLFGTLISQYGFSLGSVMKHDLLGVYSTQIGKAGIFSEKVTKFLIEKEWLEKVPGAITR</sequence>
<proteinExistence type="predicted"/>